<sequence length="105" mass="11417">MYPLGEIDCPATPPPPTPLLPCPAWQQCRPVVDALLRYVCSTSTQHVNDQFRVTLPTPCSLSNSPKGSLSHLETGSPANPLLLNTRTRPQNAANNRFRAHVCAEA</sequence>
<dbReference type="AlphaFoldDB" id="A0A448WTP7"/>
<evidence type="ECO:0000313" key="2">
    <source>
        <dbReference type="EMBL" id="VEL19972.1"/>
    </source>
</evidence>
<evidence type="ECO:0000313" key="3">
    <source>
        <dbReference type="Proteomes" id="UP000784294"/>
    </source>
</evidence>
<feature type="region of interest" description="Disordered" evidence="1">
    <location>
        <begin position="64"/>
        <end position="90"/>
    </location>
</feature>
<keyword evidence="3" id="KW-1185">Reference proteome</keyword>
<dbReference type="EMBL" id="CAAALY010044136">
    <property type="protein sequence ID" value="VEL19972.1"/>
    <property type="molecule type" value="Genomic_DNA"/>
</dbReference>
<proteinExistence type="predicted"/>
<gene>
    <name evidence="2" type="ORF">PXEA_LOCUS13412</name>
</gene>
<protein>
    <submittedName>
        <fullName evidence="2">Uncharacterized protein</fullName>
    </submittedName>
</protein>
<name>A0A448WTP7_9PLAT</name>
<evidence type="ECO:0000256" key="1">
    <source>
        <dbReference type="SAM" id="MobiDB-lite"/>
    </source>
</evidence>
<comment type="caution">
    <text evidence="2">The sequence shown here is derived from an EMBL/GenBank/DDBJ whole genome shotgun (WGS) entry which is preliminary data.</text>
</comment>
<accession>A0A448WTP7</accession>
<organism evidence="2 3">
    <name type="scientific">Protopolystoma xenopodis</name>
    <dbReference type="NCBI Taxonomy" id="117903"/>
    <lineage>
        <taxon>Eukaryota</taxon>
        <taxon>Metazoa</taxon>
        <taxon>Spiralia</taxon>
        <taxon>Lophotrochozoa</taxon>
        <taxon>Platyhelminthes</taxon>
        <taxon>Monogenea</taxon>
        <taxon>Polyopisthocotylea</taxon>
        <taxon>Polystomatidea</taxon>
        <taxon>Polystomatidae</taxon>
        <taxon>Protopolystoma</taxon>
    </lineage>
</organism>
<dbReference type="Proteomes" id="UP000784294">
    <property type="component" value="Unassembled WGS sequence"/>
</dbReference>
<reference evidence="2" key="1">
    <citation type="submission" date="2018-11" db="EMBL/GenBank/DDBJ databases">
        <authorList>
            <consortium name="Pathogen Informatics"/>
        </authorList>
    </citation>
    <scope>NUCLEOTIDE SEQUENCE</scope>
</reference>